<dbReference type="Pfam" id="PF01048">
    <property type="entry name" value="PNP_UDP_1"/>
    <property type="match status" value="1"/>
</dbReference>
<proteinExistence type="predicted"/>
<gene>
    <name evidence="2" type="ORF">METZ01_LOCUS22388</name>
</gene>
<accession>A0A381PSB4</accession>
<dbReference type="AlphaFoldDB" id="A0A381PSB4"/>
<sequence length="198" mass="21773">LKLALYNQAIVLSTSYNLFMKIIILSAIEPEIRSLDTEYEIVLTGVGKVNAALSAFKTIRERKPDLIINFGTAGSLKKNVSGLVDCKYFVQRDMDSRPLGAELGQTPFETDPPRIIETPDHPINTINMNLVCATGDSFVQSEIGLKADVVDMEAYAIAKVCYLESIPFACFKFISDFADNSAANDFSENVENAGKIFS</sequence>
<dbReference type="CDD" id="cd09008">
    <property type="entry name" value="MTAN"/>
    <property type="match status" value="1"/>
</dbReference>
<dbReference type="EMBL" id="UINC01001064">
    <property type="protein sequence ID" value="SUZ69534.1"/>
    <property type="molecule type" value="Genomic_DNA"/>
</dbReference>
<dbReference type="SUPFAM" id="SSF53167">
    <property type="entry name" value="Purine and uridine phosphorylases"/>
    <property type="match status" value="1"/>
</dbReference>
<feature type="non-terminal residue" evidence="2">
    <location>
        <position position="198"/>
    </location>
</feature>
<feature type="domain" description="Nucleoside phosphorylase" evidence="1">
    <location>
        <begin position="41"/>
        <end position="194"/>
    </location>
</feature>
<dbReference type="Gene3D" id="3.40.50.1580">
    <property type="entry name" value="Nucleoside phosphorylase domain"/>
    <property type="match status" value="1"/>
</dbReference>
<reference evidence="2" key="1">
    <citation type="submission" date="2018-05" db="EMBL/GenBank/DDBJ databases">
        <authorList>
            <person name="Lanie J.A."/>
            <person name="Ng W.-L."/>
            <person name="Kazmierczak K.M."/>
            <person name="Andrzejewski T.M."/>
            <person name="Davidsen T.M."/>
            <person name="Wayne K.J."/>
            <person name="Tettelin H."/>
            <person name="Glass J.I."/>
            <person name="Rusch D."/>
            <person name="Podicherti R."/>
            <person name="Tsui H.-C.T."/>
            <person name="Winkler M.E."/>
        </authorList>
    </citation>
    <scope>NUCLEOTIDE SEQUENCE</scope>
</reference>
<dbReference type="InterPro" id="IPR035994">
    <property type="entry name" value="Nucleoside_phosphorylase_sf"/>
</dbReference>
<dbReference type="GO" id="GO:0008930">
    <property type="term" value="F:methylthioadenosine nucleosidase activity"/>
    <property type="evidence" value="ECO:0007669"/>
    <property type="project" value="TreeGrafter"/>
</dbReference>
<feature type="non-terminal residue" evidence="2">
    <location>
        <position position="1"/>
    </location>
</feature>
<dbReference type="GO" id="GO:0019284">
    <property type="term" value="P:L-methionine salvage from S-adenosylmethionine"/>
    <property type="evidence" value="ECO:0007669"/>
    <property type="project" value="TreeGrafter"/>
</dbReference>
<name>A0A381PSB4_9ZZZZ</name>
<evidence type="ECO:0000313" key="2">
    <source>
        <dbReference type="EMBL" id="SUZ69534.1"/>
    </source>
</evidence>
<dbReference type="PANTHER" id="PTHR46832:SF1">
    <property type="entry name" value="5'-METHYLTHIOADENOSINE_S-ADENOSYLHOMOCYSTEINE NUCLEOSIDASE"/>
    <property type="match status" value="1"/>
</dbReference>
<evidence type="ECO:0000259" key="1">
    <source>
        <dbReference type="Pfam" id="PF01048"/>
    </source>
</evidence>
<dbReference type="GO" id="GO:0008782">
    <property type="term" value="F:adenosylhomocysteine nucleosidase activity"/>
    <property type="evidence" value="ECO:0007669"/>
    <property type="project" value="TreeGrafter"/>
</dbReference>
<dbReference type="PANTHER" id="PTHR46832">
    <property type="entry name" value="5'-METHYLTHIOADENOSINE/S-ADENOSYLHOMOCYSTEINE NUCLEOSIDASE"/>
    <property type="match status" value="1"/>
</dbReference>
<dbReference type="GO" id="GO:0009116">
    <property type="term" value="P:nucleoside metabolic process"/>
    <property type="evidence" value="ECO:0007669"/>
    <property type="project" value="InterPro"/>
</dbReference>
<protein>
    <recommendedName>
        <fullName evidence="1">Nucleoside phosphorylase domain-containing protein</fullName>
    </recommendedName>
</protein>
<organism evidence="2">
    <name type="scientific">marine metagenome</name>
    <dbReference type="NCBI Taxonomy" id="408172"/>
    <lineage>
        <taxon>unclassified sequences</taxon>
        <taxon>metagenomes</taxon>
        <taxon>ecological metagenomes</taxon>
    </lineage>
</organism>
<dbReference type="InterPro" id="IPR000845">
    <property type="entry name" value="Nucleoside_phosphorylase_d"/>
</dbReference>
<dbReference type="GO" id="GO:0005829">
    <property type="term" value="C:cytosol"/>
    <property type="evidence" value="ECO:0007669"/>
    <property type="project" value="TreeGrafter"/>
</dbReference>